<name>A0AAP0ICR3_9MAGN</name>
<dbReference type="InterPro" id="IPR002202">
    <property type="entry name" value="HMG_CoA_Rdtase"/>
</dbReference>
<evidence type="ECO:0000313" key="3">
    <source>
        <dbReference type="EMBL" id="KAK9112698.1"/>
    </source>
</evidence>
<dbReference type="GO" id="GO:0005778">
    <property type="term" value="C:peroxisomal membrane"/>
    <property type="evidence" value="ECO:0007669"/>
    <property type="project" value="TreeGrafter"/>
</dbReference>
<comment type="pathway">
    <text evidence="1">Metabolic intermediate biosynthesis; (R)-mevalonate biosynthesis; (R)-mevalonate from acetyl-CoA: step 3/3.</text>
</comment>
<proteinExistence type="predicted"/>
<reference evidence="3 4" key="1">
    <citation type="submission" date="2024-01" db="EMBL/GenBank/DDBJ databases">
        <title>Genome assemblies of Stephania.</title>
        <authorList>
            <person name="Yang L."/>
        </authorList>
    </citation>
    <scope>NUCLEOTIDE SEQUENCE [LARGE SCALE GENOMIC DNA]</scope>
    <source>
        <strain evidence="3">JXDWG</strain>
        <tissue evidence="3">Leaf</tissue>
    </source>
</reference>
<dbReference type="GO" id="GO:0008299">
    <property type="term" value="P:isoprenoid biosynthetic process"/>
    <property type="evidence" value="ECO:0007669"/>
    <property type="project" value="UniProtKB-KW"/>
</dbReference>
<evidence type="ECO:0000256" key="2">
    <source>
        <dbReference type="ARBA" id="ARBA00023229"/>
    </source>
</evidence>
<evidence type="ECO:0000313" key="4">
    <source>
        <dbReference type="Proteomes" id="UP001419268"/>
    </source>
</evidence>
<dbReference type="Gene3D" id="3.30.70.420">
    <property type="entry name" value="Hydroxymethylglutaryl-CoA reductase, class I/II, NAD/NADP-binding domain"/>
    <property type="match status" value="1"/>
</dbReference>
<keyword evidence="4" id="KW-1185">Reference proteome</keyword>
<dbReference type="GO" id="GO:0015936">
    <property type="term" value="P:coenzyme A metabolic process"/>
    <property type="evidence" value="ECO:0007669"/>
    <property type="project" value="InterPro"/>
</dbReference>
<accession>A0AAP0ICR3</accession>
<evidence type="ECO:0000256" key="1">
    <source>
        <dbReference type="ARBA" id="ARBA00005084"/>
    </source>
</evidence>
<dbReference type="SUPFAM" id="SSF55035">
    <property type="entry name" value="NAD-binding domain of HMG-CoA reductase"/>
    <property type="match status" value="1"/>
</dbReference>
<dbReference type="GO" id="GO:0004420">
    <property type="term" value="F:hydroxymethylglutaryl-CoA reductase (NADPH) activity"/>
    <property type="evidence" value="ECO:0007669"/>
    <property type="project" value="InterPro"/>
</dbReference>
<dbReference type="PANTHER" id="PTHR10572">
    <property type="entry name" value="3-HYDROXY-3-METHYLGLUTARYL-COENZYME A REDUCTASE"/>
    <property type="match status" value="1"/>
</dbReference>
<gene>
    <name evidence="3" type="ORF">Scep_020217</name>
</gene>
<comment type="caution">
    <text evidence="3">The sequence shown here is derived from an EMBL/GenBank/DDBJ whole genome shotgun (WGS) entry which is preliminary data.</text>
</comment>
<dbReference type="GO" id="GO:0005789">
    <property type="term" value="C:endoplasmic reticulum membrane"/>
    <property type="evidence" value="ECO:0007669"/>
    <property type="project" value="TreeGrafter"/>
</dbReference>
<dbReference type="AlphaFoldDB" id="A0AAP0ICR3"/>
<dbReference type="PANTHER" id="PTHR10572:SF24">
    <property type="entry name" value="3-HYDROXY-3-METHYLGLUTARYL-COENZYME A REDUCTASE"/>
    <property type="match status" value="1"/>
</dbReference>
<dbReference type="EMBL" id="JBBNAG010000008">
    <property type="protein sequence ID" value="KAK9112698.1"/>
    <property type="molecule type" value="Genomic_DNA"/>
</dbReference>
<dbReference type="PROSITE" id="PS50065">
    <property type="entry name" value="HMG_COA_REDUCTASE_4"/>
    <property type="match status" value="1"/>
</dbReference>
<dbReference type="Proteomes" id="UP001419268">
    <property type="component" value="Unassembled WGS sequence"/>
</dbReference>
<keyword evidence="2" id="KW-0414">Isoprene biosynthesis</keyword>
<sequence>MEDSHNFHILSLVFNRSSRFARLQSIKCAVAGKNLYMRLSCTTGDNLRNETNA</sequence>
<protein>
    <submittedName>
        <fullName evidence="3">Uncharacterized protein</fullName>
    </submittedName>
</protein>
<dbReference type="GO" id="GO:0016126">
    <property type="term" value="P:sterol biosynthetic process"/>
    <property type="evidence" value="ECO:0007669"/>
    <property type="project" value="TreeGrafter"/>
</dbReference>
<organism evidence="3 4">
    <name type="scientific">Stephania cephalantha</name>
    <dbReference type="NCBI Taxonomy" id="152367"/>
    <lineage>
        <taxon>Eukaryota</taxon>
        <taxon>Viridiplantae</taxon>
        <taxon>Streptophyta</taxon>
        <taxon>Embryophyta</taxon>
        <taxon>Tracheophyta</taxon>
        <taxon>Spermatophyta</taxon>
        <taxon>Magnoliopsida</taxon>
        <taxon>Ranunculales</taxon>
        <taxon>Menispermaceae</taxon>
        <taxon>Menispermoideae</taxon>
        <taxon>Cissampelideae</taxon>
        <taxon>Stephania</taxon>
    </lineage>
</organism>
<dbReference type="InterPro" id="IPR009023">
    <property type="entry name" value="HMG_CoA_Rdtase_NAD(P)-bd_sf"/>
</dbReference>